<evidence type="ECO:0000313" key="1">
    <source>
        <dbReference type="EMBL" id="MDH1335194.1"/>
    </source>
</evidence>
<dbReference type="EMBL" id="JAOCEK010000010">
    <property type="protein sequence ID" value="MDH1335194.1"/>
    <property type="molecule type" value="Genomic_DNA"/>
</dbReference>
<gene>
    <name evidence="1" type="ORF">N5D63_13695</name>
</gene>
<reference evidence="1" key="1">
    <citation type="submission" date="2022-09" db="EMBL/GenBank/DDBJ databases">
        <title>Intensive care unit water sources are persistently colonized with multi-drug resistant bacteria and are the site of extensive horizontal gene transfer of antibiotic resistance genes.</title>
        <authorList>
            <person name="Diorio-Toth L."/>
        </authorList>
    </citation>
    <scope>NUCLEOTIDE SEQUENCE</scope>
    <source>
        <strain evidence="1">GD03832</strain>
    </source>
</reference>
<evidence type="ECO:0000313" key="2">
    <source>
        <dbReference type="Proteomes" id="UP001161065"/>
    </source>
</evidence>
<name>A0AA42TUR0_9BURK</name>
<sequence>MTQWRDGITGVTNLNYLGGIERLLLRFLIIIMNNQEAWLMNFSENNDVNIKDGVVLIDQVPVGLILPSAIFSDVANEIGIVGRNGVVQNKSKSQEIFTKV</sequence>
<dbReference type="Proteomes" id="UP001161065">
    <property type="component" value="Unassembled WGS sequence"/>
</dbReference>
<proteinExistence type="predicted"/>
<protein>
    <submittedName>
        <fullName evidence="1">Uncharacterized protein</fullName>
    </submittedName>
</protein>
<accession>A0AA42TUR0</accession>
<dbReference type="RefSeq" id="WP_280008445.1">
    <property type="nucleotide sequence ID" value="NZ_JAOCEK010000010.1"/>
</dbReference>
<dbReference type="AlphaFoldDB" id="A0AA42TUR0"/>
<comment type="caution">
    <text evidence="1">The sequence shown here is derived from an EMBL/GenBank/DDBJ whole genome shotgun (WGS) entry which is preliminary data.</text>
</comment>
<organism evidence="1 2">
    <name type="scientific">Comamonas thiooxydans</name>
    <dbReference type="NCBI Taxonomy" id="363952"/>
    <lineage>
        <taxon>Bacteria</taxon>
        <taxon>Pseudomonadati</taxon>
        <taxon>Pseudomonadota</taxon>
        <taxon>Betaproteobacteria</taxon>
        <taxon>Burkholderiales</taxon>
        <taxon>Comamonadaceae</taxon>
        <taxon>Comamonas</taxon>
    </lineage>
</organism>